<protein>
    <submittedName>
        <fullName evidence="1">Uncharacterized protein</fullName>
    </submittedName>
</protein>
<reference evidence="2" key="1">
    <citation type="journal article" date="2017" name="Nat. Microbiol.">
        <title>Global analysis of biosynthetic gene clusters reveals vast potential of secondary metabolite production in Penicillium species.</title>
        <authorList>
            <person name="Nielsen J.C."/>
            <person name="Grijseels S."/>
            <person name="Prigent S."/>
            <person name="Ji B."/>
            <person name="Dainat J."/>
            <person name="Nielsen K.F."/>
            <person name="Frisvad J.C."/>
            <person name="Workman M."/>
            <person name="Nielsen J."/>
        </authorList>
    </citation>
    <scope>NUCLEOTIDE SEQUENCE [LARGE SCALE GENOMIC DNA]</scope>
    <source>
        <strain evidence="2">IBT 11843</strain>
    </source>
</reference>
<evidence type="ECO:0000313" key="2">
    <source>
        <dbReference type="Proteomes" id="UP000191522"/>
    </source>
</evidence>
<keyword evidence="2" id="KW-1185">Reference proteome</keyword>
<name>A0A1V6PCA1_PENDC</name>
<evidence type="ECO:0000313" key="1">
    <source>
        <dbReference type="EMBL" id="OQD74614.1"/>
    </source>
</evidence>
<comment type="caution">
    <text evidence="1">The sequence shown here is derived from an EMBL/GenBank/DDBJ whole genome shotgun (WGS) entry which is preliminary data.</text>
</comment>
<gene>
    <name evidence="1" type="ORF">PENDEC_c010G01285</name>
</gene>
<dbReference type="OrthoDB" id="4361935at2759"/>
<dbReference type="Proteomes" id="UP000191522">
    <property type="component" value="Unassembled WGS sequence"/>
</dbReference>
<dbReference type="AlphaFoldDB" id="A0A1V6PCA1"/>
<sequence length="211" mass="24247">MSAISFNYEEYTSLDNRKRAGAELQEWIDNPIGLCPIPKSTTTFENLQSQGCKILGDYFEDLPKRYHNQAFLPDFSPEKVYQFCSLLKREEEGIVWEWEGFIGPGVIFIEGVMKATQDVTPPMSEITQAVYQKDFSLSDLRGPAAAAGYTEVTTFEYNTKMYQALLATRIGKMVVYLVLGAFDRGTRRIARINVWFYERKLQMRFDIEVPA</sequence>
<proteinExistence type="predicted"/>
<dbReference type="EMBL" id="MDYL01000010">
    <property type="protein sequence ID" value="OQD74614.1"/>
    <property type="molecule type" value="Genomic_DNA"/>
</dbReference>
<organism evidence="1 2">
    <name type="scientific">Penicillium decumbens</name>
    <dbReference type="NCBI Taxonomy" id="69771"/>
    <lineage>
        <taxon>Eukaryota</taxon>
        <taxon>Fungi</taxon>
        <taxon>Dikarya</taxon>
        <taxon>Ascomycota</taxon>
        <taxon>Pezizomycotina</taxon>
        <taxon>Eurotiomycetes</taxon>
        <taxon>Eurotiomycetidae</taxon>
        <taxon>Eurotiales</taxon>
        <taxon>Aspergillaceae</taxon>
        <taxon>Penicillium</taxon>
    </lineage>
</organism>
<accession>A0A1V6PCA1</accession>